<sequence>MFPAQSPAELSMHEFITTPSPVWPGPVNLNSLPIWGGHHCAYPRRSASWFLWDPVGDRQIQFTRVIFPRFQSSNSNTTGCEEGLLSHIVNTATLGQVPMEHHFENQLAAIDTLPVTTDIAIPEHLGQVLSGPLQHKWKWACKAELEQMALGDVWEAVDKEKTMKTIRHRWVFNIKHHADGSIEKFKACLVARGDRQ</sequence>
<dbReference type="Proteomes" id="UP000765509">
    <property type="component" value="Unassembled WGS sequence"/>
</dbReference>
<dbReference type="AlphaFoldDB" id="A0A9Q3GNE5"/>
<evidence type="ECO:0000313" key="1">
    <source>
        <dbReference type="EMBL" id="MBW0473200.1"/>
    </source>
</evidence>
<accession>A0A9Q3GNE5</accession>
<name>A0A9Q3GNE5_9BASI</name>
<keyword evidence="2" id="KW-1185">Reference proteome</keyword>
<protein>
    <recommendedName>
        <fullName evidence="3">Reverse transcriptase Ty1/copia-type domain-containing protein</fullName>
    </recommendedName>
</protein>
<comment type="caution">
    <text evidence="1">The sequence shown here is derived from an EMBL/GenBank/DDBJ whole genome shotgun (WGS) entry which is preliminary data.</text>
</comment>
<dbReference type="EMBL" id="AVOT02003326">
    <property type="protein sequence ID" value="MBW0473200.1"/>
    <property type="molecule type" value="Genomic_DNA"/>
</dbReference>
<gene>
    <name evidence="1" type="ORF">O181_012915</name>
</gene>
<evidence type="ECO:0008006" key="3">
    <source>
        <dbReference type="Google" id="ProtNLM"/>
    </source>
</evidence>
<proteinExistence type="predicted"/>
<dbReference type="OrthoDB" id="411615at2759"/>
<organism evidence="1 2">
    <name type="scientific">Austropuccinia psidii MF-1</name>
    <dbReference type="NCBI Taxonomy" id="1389203"/>
    <lineage>
        <taxon>Eukaryota</taxon>
        <taxon>Fungi</taxon>
        <taxon>Dikarya</taxon>
        <taxon>Basidiomycota</taxon>
        <taxon>Pucciniomycotina</taxon>
        <taxon>Pucciniomycetes</taxon>
        <taxon>Pucciniales</taxon>
        <taxon>Sphaerophragmiaceae</taxon>
        <taxon>Austropuccinia</taxon>
    </lineage>
</organism>
<evidence type="ECO:0000313" key="2">
    <source>
        <dbReference type="Proteomes" id="UP000765509"/>
    </source>
</evidence>
<reference evidence="1" key="1">
    <citation type="submission" date="2021-03" db="EMBL/GenBank/DDBJ databases">
        <title>Draft genome sequence of rust myrtle Austropuccinia psidii MF-1, a brazilian biotype.</title>
        <authorList>
            <person name="Quecine M.C."/>
            <person name="Pachon D.M.R."/>
            <person name="Bonatelli M.L."/>
            <person name="Correr F.H."/>
            <person name="Franceschini L.M."/>
            <person name="Leite T.F."/>
            <person name="Margarido G.R.A."/>
            <person name="Almeida C.A."/>
            <person name="Ferrarezi J.A."/>
            <person name="Labate C.A."/>
        </authorList>
    </citation>
    <scope>NUCLEOTIDE SEQUENCE</scope>
    <source>
        <strain evidence="1">MF-1</strain>
    </source>
</reference>